<dbReference type="Proteomes" id="UP001371456">
    <property type="component" value="Unassembled WGS sequence"/>
</dbReference>
<keyword evidence="2" id="KW-1185">Reference proteome</keyword>
<gene>
    <name evidence="1" type="ORF">RDI58_034720</name>
</gene>
<organism evidence="1 2">
    <name type="scientific">Solanum bulbocastanum</name>
    <name type="common">Wild potato</name>
    <dbReference type="NCBI Taxonomy" id="147425"/>
    <lineage>
        <taxon>Eukaryota</taxon>
        <taxon>Viridiplantae</taxon>
        <taxon>Streptophyta</taxon>
        <taxon>Embryophyta</taxon>
        <taxon>Tracheophyta</taxon>
        <taxon>Spermatophyta</taxon>
        <taxon>Magnoliopsida</taxon>
        <taxon>eudicotyledons</taxon>
        <taxon>Gunneridae</taxon>
        <taxon>Pentapetalae</taxon>
        <taxon>asterids</taxon>
        <taxon>lamiids</taxon>
        <taxon>Solanales</taxon>
        <taxon>Solanaceae</taxon>
        <taxon>Solanoideae</taxon>
        <taxon>Solaneae</taxon>
        <taxon>Solanum</taxon>
    </lineage>
</organism>
<dbReference type="EMBL" id="JBANQN010001290">
    <property type="protein sequence ID" value="KAK6768035.1"/>
    <property type="molecule type" value="Genomic_DNA"/>
</dbReference>
<comment type="caution">
    <text evidence="1">The sequence shown here is derived from an EMBL/GenBank/DDBJ whole genome shotgun (WGS) entry which is preliminary data.</text>
</comment>
<proteinExistence type="predicted"/>
<sequence>MYIPPFLSTE</sequence>
<name>A0AAN8SH60_SOLBU</name>
<accession>A0AAN8SH60</accession>
<evidence type="ECO:0000313" key="2">
    <source>
        <dbReference type="Proteomes" id="UP001371456"/>
    </source>
</evidence>
<evidence type="ECO:0000313" key="1">
    <source>
        <dbReference type="EMBL" id="KAK6768035.1"/>
    </source>
</evidence>
<protein>
    <submittedName>
        <fullName evidence="1">Uncharacterized protein</fullName>
    </submittedName>
</protein>
<reference evidence="1 2" key="1">
    <citation type="submission" date="2024-02" db="EMBL/GenBank/DDBJ databases">
        <title>de novo genome assembly of Solanum bulbocastanum strain 11H21.</title>
        <authorList>
            <person name="Hosaka A.J."/>
        </authorList>
    </citation>
    <scope>NUCLEOTIDE SEQUENCE [LARGE SCALE GENOMIC DNA]</scope>
    <source>
        <tissue evidence="1">Young leaves</tissue>
    </source>
</reference>